<keyword evidence="2" id="KW-1185">Reference proteome</keyword>
<name>A0A176S4B6_9GAMM</name>
<evidence type="ECO:0000313" key="2">
    <source>
        <dbReference type="Proteomes" id="UP000076962"/>
    </source>
</evidence>
<reference evidence="1 2" key="1">
    <citation type="submission" date="2016-05" db="EMBL/GenBank/DDBJ databases">
        <title>Single-cell genome of chain-forming Candidatus Thiomargarita nelsonii and comparison to other large sulfur-oxidizing bacteria.</title>
        <authorList>
            <person name="Winkel M."/>
            <person name="Salman V."/>
            <person name="Woyke T."/>
            <person name="Schulz-Vogt H."/>
            <person name="Richter M."/>
            <person name="Flood B."/>
            <person name="Bailey J."/>
            <person name="Amann R."/>
            <person name="Mussmann M."/>
        </authorList>
    </citation>
    <scope>NUCLEOTIDE SEQUENCE [LARGE SCALE GENOMIC DNA]</scope>
    <source>
        <strain evidence="1 2">THI036</strain>
    </source>
</reference>
<protein>
    <submittedName>
        <fullName evidence="1">Uncharacterized protein</fullName>
    </submittedName>
</protein>
<sequence>MRGTHPTLAVFHHPTLTLTLSERVRGYRVFCKSLNVLNFYKLSLETKMAKVE</sequence>
<dbReference type="Proteomes" id="UP000076962">
    <property type="component" value="Unassembled WGS sequence"/>
</dbReference>
<dbReference type="EMBL" id="LUTY01000666">
    <property type="protein sequence ID" value="OAD22913.1"/>
    <property type="molecule type" value="Genomic_DNA"/>
</dbReference>
<accession>A0A176S4B6</accession>
<organism evidence="1 2">
    <name type="scientific">Candidatus Thiomargarita nelsonii</name>
    <dbReference type="NCBI Taxonomy" id="1003181"/>
    <lineage>
        <taxon>Bacteria</taxon>
        <taxon>Pseudomonadati</taxon>
        <taxon>Pseudomonadota</taxon>
        <taxon>Gammaproteobacteria</taxon>
        <taxon>Thiotrichales</taxon>
        <taxon>Thiotrichaceae</taxon>
        <taxon>Thiomargarita</taxon>
    </lineage>
</organism>
<comment type="caution">
    <text evidence="1">The sequence shown here is derived from an EMBL/GenBank/DDBJ whole genome shotgun (WGS) entry which is preliminary data.</text>
</comment>
<gene>
    <name evidence="1" type="ORF">THIOM_001266</name>
</gene>
<dbReference type="AlphaFoldDB" id="A0A176S4B6"/>
<evidence type="ECO:0000313" key="1">
    <source>
        <dbReference type="EMBL" id="OAD22913.1"/>
    </source>
</evidence>
<proteinExistence type="predicted"/>